<reference evidence="6 7" key="1">
    <citation type="submission" date="2016-03" db="EMBL/GenBank/DDBJ databases">
        <authorList>
            <person name="Ploux O."/>
        </authorList>
    </citation>
    <scope>NUCLEOTIDE SEQUENCE [LARGE SCALE GENOMIC DNA]</scope>
    <source>
        <strain evidence="6 7">UAMH 11012</strain>
    </source>
</reference>
<dbReference type="GO" id="GO:0008270">
    <property type="term" value="F:zinc ion binding"/>
    <property type="evidence" value="ECO:0007669"/>
    <property type="project" value="InterPro"/>
</dbReference>
<dbReference type="InterPro" id="IPR036864">
    <property type="entry name" value="Zn2-C6_fun-type_DNA-bd_sf"/>
</dbReference>
<dbReference type="Gene3D" id="4.10.240.10">
    <property type="entry name" value="Zn(2)-C6 fungal-type DNA-binding domain"/>
    <property type="match status" value="1"/>
</dbReference>
<dbReference type="AlphaFoldDB" id="A0A1L7WPC9"/>
<organism evidence="6 7">
    <name type="scientific">Phialocephala subalpina</name>
    <dbReference type="NCBI Taxonomy" id="576137"/>
    <lineage>
        <taxon>Eukaryota</taxon>
        <taxon>Fungi</taxon>
        <taxon>Dikarya</taxon>
        <taxon>Ascomycota</taxon>
        <taxon>Pezizomycotina</taxon>
        <taxon>Leotiomycetes</taxon>
        <taxon>Helotiales</taxon>
        <taxon>Mollisiaceae</taxon>
        <taxon>Phialocephala</taxon>
        <taxon>Phialocephala fortinii species complex</taxon>
    </lineage>
</organism>
<dbReference type="GO" id="GO:0006351">
    <property type="term" value="P:DNA-templated transcription"/>
    <property type="evidence" value="ECO:0007669"/>
    <property type="project" value="InterPro"/>
</dbReference>
<evidence type="ECO:0000256" key="4">
    <source>
        <dbReference type="SAM" id="MobiDB-lite"/>
    </source>
</evidence>
<protein>
    <recommendedName>
        <fullName evidence="5">Zn(2)-C6 fungal-type domain-containing protein</fullName>
    </recommendedName>
</protein>
<proteinExistence type="predicted"/>
<evidence type="ECO:0000313" key="7">
    <source>
        <dbReference type="Proteomes" id="UP000184330"/>
    </source>
</evidence>
<dbReference type="InterPro" id="IPR050613">
    <property type="entry name" value="Sec_Metabolite_Reg"/>
</dbReference>
<dbReference type="PANTHER" id="PTHR31001:SF85">
    <property type="entry name" value="ZN(II)2CYS6 TRANSCRIPTION FACTOR (EUROFUNG)"/>
    <property type="match status" value="1"/>
</dbReference>
<dbReference type="Pfam" id="PF00172">
    <property type="entry name" value="Zn_clus"/>
    <property type="match status" value="1"/>
</dbReference>
<dbReference type="EMBL" id="FJOG01000005">
    <property type="protein sequence ID" value="CZR54629.1"/>
    <property type="molecule type" value="Genomic_DNA"/>
</dbReference>
<evidence type="ECO:0000256" key="2">
    <source>
        <dbReference type="ARBA" id="ARBA00022723"/>
    </source>
</evidence>
<dbReference type="STRING" id="576137.A0A1L7WPC9"/>
<dbReference type="CDD" id="cd12148">
    <property type="entry name" value="fungal_TF_MHR"/>
    <property type="match status" value="1"/>
</dbReference>
<sequence length="728" mass="82067">MSPDGGSTPSSLTHVPRIQPCTICQQRKVKCDRHLKEPCTNCSKAGVECVLAASSRRKKTPAHYSDLLIRVRRYEDALKAYGANIDKIARGESSARDCLVIRGRSPPESAQSSRERSPYLEKTNGTGLTDQFLDGEEILRSSSEMEPLKTPIMSTYDTMFDEYGDRQHVFVVGAPSEMSDTNLASLHPSPVQIFRLWQIFLDRINPLTKILHAPTVQQRVLEASGDLENMPKSLEALMFSIYYFAATALTNEESQNMFRKEQAELTREFKNGVHQALVNASFLKSSDIVTLQAFVLYLSASVLNIDPRSLYSLIGLAIRIAHRMGLDTSVTTPSLSPFQIEQRRRLWWSIAHLDIHIAELSGGGSPLLNQSWDTNLPLNINDSDLYPEMKEFPGESEGLTEMVFVLCRYEIASYLHNLKHPTGQNGSLEELEERIDNKYLRHLQTSLPFHRLTNLMARSTFSKIYITLHHNRHFPKASLGKTPSPTKEETITFFTHTLTQLDLYNSLLTLSDPSTNSEPEVFEQVVKWKREVKKSLYHWYTQKNYPFAAQILLLLFLRTPIFSALRGEKAVGLVEKAWDVLNKGFFLKRMGGSRLARDSPINIALAALTLSAWDARESELRKTSAGGSWEGEMEIPGVVRVMKCEKEERIRKREGKIESVDRVGTGLMAENGMEDVSGMFDSNMMSEGFDFGLDGGSYRELFGMDGVQSGIGDLSTGFWGNLVQEFEM</sequence>
<evidence type="ECO:0000259" key="5">
    <source>
        <dbReference type="PROSITE" id="PS50048"/>
    </source>
</evidence>
<feature type="region of interest" description="Disordered" evidence="4">
    <location>
        <begin position="102"/>
        <end position="126"/>
    </location>
</feature>
<dbReference type="SMART" id="SM00066">
    <property type="entry name" value="GAL4"/>
    <property type="match status" value="1"/>
</dbReference>
<feature type="domain" description="Zn(2)-C6 fungal-type" evidence="5">
    <location>
        <begin position="20"/>
        <end position="51"/>
    </location>
</feature>
<dbReference type="GO" id="GO:0005634">
    <property type="term" value="C:nucleus"/>
    <property type="evidence" value="ECO:0007669"/>
    <property type="project" value="UniProtKB-SubCell"/>
</dbReference>
<dbReference type="SUPFAM" id="SSF57701">
    <property type="entry name" value="Zn2/Cys6 DNA-binding domain"/>
    <property type="match status" value="1"/>
</dbReference>
<dbReference type="InterPro" id="IPR007219">
    <property type="entry name" value="XnlR_reg_dom"/>
</dbReference>
<dbReference type="InterPro" id="IPR001138">
    <property type="entry name" value="Zn2Cys6_DnaBD"/>
</dbReference>
<dbReference type="GO" id="GO:0003677">
    <property type="term" value="F:DNA binding"/>
    <property type="evidence" value="ECO:0007669"/>
    <property type="project" value="InterPro"/>
</dbReference>
<dbReference type="PANTHER" id="PTHR31001">
    <property type="entry name" value="UNCHARACTERIZED TRANSCRIPTIONAL REGULATORY PROTEIN"/>
    <property type="match status" value="1"/>
</dbReference>
<dbReference type="CDD" id="cd00067">
    <property type="entry name" value="GAL4"/>
    <property type="match status" value="1"/>
</dbReference>
<evidence type="ECO:0000256" key="3">
    <source>
        <dbReference type="ARBA" id="ARBA00023242"/>
    </source>
</evidence>
<comment type="subcellular location">
    <subcellularLocation>
        <location evidence="1">Nucleus</location>
    </subcellularLocation>
</comment>
<dbReference type="PROSITE" id="PS50048">
    <property type="entry name" value="ZN2_CY6_FUNGAL_2"/>
    <property type="match status" value="1"/>
</dbReference>
<dbReference type="Pfam" id="PF04082">
    <property type="entry name" value="Fungal_trans"/>
    <property type="match status" value="1"/>
</dbReference>
<gene>
    <name evidence="6" type="ORF">PAC_04513</name>
</gene>
<keyword evidence="2" id="KW-0479">Metal-binding</keyword>
<keyword evidence="7" id="KW-1185">Reference proteome</keyword>
<keyword evidence="3" id="KW-0539">Nucleus</keyword>
<dbReference type="GO" id="GO:0000981">
    <property type="term" value="F:DNA-binding transcription factor activity, RNA polymerase II-specific"/>
    <property type="evidence" value="ECO:0007669"/>
    <property type="project" value="InterPro"/>
</dbReference>
<name>A0A1L7WPC9_9HELO</name>
<dbReference type="SMART" id="SM00906">
    <property type="entry name" value="Fungal_trans"/>
    <property type="match status" value="1"/>
</dbReference>
<dbReference type="Proteomes" id="UP000184330">
    <property type="component" value="Unassembled WGS sequence"/>
</dbReference>
<dbReference type="OrthoDB" id="2269373at2759"/>
<accession>A0A1L7WPC9</accession>
<evidence type="ECO:0000313" key="6">
    <source>
        <dbReference type="EMBL" id="CZR54629.1"/>
    </source>
</evidence>
<evidence type="ECO:0000256" key="1">
    <source>
        <dbReference type="ARBA" id="ARBA00004123"/>
    </source>
</evidence>